<dbReference type="PROSITE" id="PS50043">
    <property type="entry name" value="HTH_LUXR_2"/>
    <property type="match status" value="1"/>
</dbReference>
<evidence type="ECO:0000256" key="2">
    <source>
        <dbReference type="PROSITE-ProRule" id="PRU00169"/>
    </source>
</evidence>
<dbReference type="Pfam" id="PF00072">
    <property type="entry name" value="Response_reg"/>
    <property type="match status" value="1"/>
</dbReference>
<feature type="compositionally biased region" description="Pro residues" evidence="3">
    <location>
        <begin position="131"/>
        <end position="140"/>
    </location>
</feature>
<dbReference type="InterPro" id="IPR001789">
    <property type="entry name" value="Sig_transdc_resp-reg_receiver"/>
</dbReference>
<feature type="domain" description="HTH luxR-type" evidence="4">
    <location>
        <begin position="152"/>
        <end position="217"/>
    </location>
</feature>
<feature type="region of interest" description="Disordered" evidence="3">
    <location>
        <begin position="127"/>
        <end position="156"/>
    </location>
</feature>
<organism evidence="6 7">
    <name type="scientific">Streptacidiphilus monticola</name>
    <dbReference type="NCBI Taxonomy" id="2161674"/>
    <lineage>
        <taxon>Bacteria</taxon>
        <taxon>Bacillati</taxon>
        <taxon>Actinomycetota</taxon>
        <taxon>Actinomycetes</taxon>
        <taxon>Kitasatosporales</taxon>
        <taxon>Streptomycetaceae</taxon>
        <taxon>Streptacidiphilus</taxon>
    </lineage>
</organism>
<reference evidence="7" key="1">
    <citation type="journal article" date="2019" name="Int. J. Syst. Evol. Microbiol.">
        <title>The Global Catalogue of Microorganisms (GCM) 10K type strain sequencing project: providing services to taxonomists for standard genome sequencing and annotation.</title>
        <authorList>
            <consortium name="The Broad Institute Genomics Platform"/>
            <consortium name="The Broad Institute Genome Sequencing Center for Infectious Disease"/>
            <person name="Wu L."/>
            <person name="Ma J."/>
        </authorList>
    </citation>
    <scope>NUCLEOTIDE SEQUENCE [LARGE SCALE GENOMIC DNA]</scope>
    <source>
        <strain evidence="7">JCM 4816</strain>
    </source>
</reference>
<dbReference type="EMBL" id="JBHSQJ010000047">
    <property type="protein sequence ID" value="MFC5908016.1"/>
    <property type="molecule type" value="Genomic_DNA"/>
</dbReference>
<keyword evidence="1" id="KW-0238">DNA-binding</keyword>
<evidence type="ECO:0000259" key="4">
    <source>
        <dbReference type="PROSITE" id="PS50043"/>
    </source>
</evidence>
<proteinExistence type="predicted"/>
<accession>A0ABW1G4D9</accession>
<dbReference type="PROSITE" id="PS50110">
    <property type="entry name" value="RESPONSE_REGULATORY"/>
    <property type="match status" value="1"/>
</dbReference>
<dbReference type="Gene3D" id="3.40.50.2300">
    <property type="match status" value="1"/>
</dbReference>
<feature type="modified residue" description="4-aspartylphosphate" evidence="2">
    <location>
        <position position="61"/>
    </location>
</feature>
<keyword evidence="7" id="KW-1185">Reference proteome</keyword>
<sequence>MRSSGSTSPAAVVVADSHRLVADVLALALAGHGYRVCATAVTRGELFRAAMAHRPDACLVDLRLLDGSALDVISLLHRNAPELRILVQSRGLDETTAAAALRAGASGFVRKDEGIDELVCALGQLTSGMRLPPPAPPPDSPAARRSDRTEPPDDPFRWLTRRELEVLVLLARGDGTVEIARGLEMTVNTARTHIQSVLDKLGVHSRLEAVALVNRLGVDLTAL</sequence>
<dbReference type="Proteomes" id="UP001596174">
    <property type="component" value="Unassembled WGS sequence"/>
</dbReference>
<protein>
    <submittedName>
        <fullName evidence="6">Response regulator transcription factor</fullName>
    </submittedName>
</protein>
<dbReference type="SUPFAM" id="SSF52172">
    <property type="entry name" value="CheY-like"/>
    <property type="match status" value="1"/>
</dbReference>
<keyword evidence="2" id="KW-0597">Phosphoprotein</keyword>
<dbReference type="CDD" id="cd06170">
    <property type="entry name" value="LuxR_C_like"/>
    <property type="match status" value="1"/>
</dbReference>
<evidence type="ECO:0000256" key="1">
    <source>
        <dbReference type="ARBA" id="ARBA00023125"/>
    </source>
</evidence>
<gene>
    <name evidence="6" type="ORF">ACFP3V_12430</name>
</gene>
<feature type="compositionally biased region" description="Basic and acidic residues" evidence="3">
    <location>
        <begin position="142"/>
        <end position="156"/>
    </location>
</feature>
<name>A0ABW1G4D9_9ACTN</name>
<dbReference type="InterPro" id="IPR039420">
    <property type="entry name" value="WalR-like"/>
</dbReference>
<dbReference type="SMART" id="SM00421">
    <property type="entry name" value="HTH_LUXR"/>
    <property type="match status" value="1"/>
</dbReference>
<evidence type="ECO:0000313" key="7">
    <source>
        <dbReference type="Proteomes" id="UP001596174"/>
    </source>
</evidence>
<dbReference type="PRINTS" id="PR00038">
    <property type="entry name" value="HTHLUXR"/>
</dbReference>
<dbReference type="InterPro" id="IPR011006">
    <property type="entry name" value="CheY-like_superfamily"/>
</dbReference>
<evidence type="ECO:0000313" key="6">
    <source>
        <dbReference type="EMBL" id="MFC5908016.1"/>
    </source>
</evidence>
<dbReference type="PANTHER" id="PTHR43214">
    <property type="entry name" value="TWO-COMPONENT RESPONSE REGULATOR"/>
    <property type="match status" value="1"/>
</dbReference>
<dbReference type="InterPro" id="IPR016032">
    <property type="entry name" value="Sig_transdc_resp-reg_C-effctor"/>
</dbReference>
<feature type="domain" description="Response regulatory" evidence="5">
    <location>
        <begin position="11"/>
        <end position="126"/>
    </location>
</feature>
<comment type="caution">
    <text evidence="6">The sequence shown here is derived from an EMBL/GenBank/DDBJ whole genome shotgun (WGS) entry which is preliminary data.</text>
</comment>
<dbReference type="Pfam" id="PF00196">
    <property type="entry name" value="GerE"/>
    <property type="match status" value="1"/>
</dbReference>
<dbReference type="SMART" id="SM00448">
    <property type="entry name" value="REC"/>
    <property type="match status" value="1"/>
</dbReference>
<dbReference type="SUPFAM" id="SSF46894">
    <property type="entry name" value="C-terminal effector domain of the bipartite response regulators"/>
    <property type="match status" value="1"/>
</dbReference>
<evidence type="ECO:0000259" key="5">
    <source>
        <dbReference type="PROSITE" id="PS50110"/>
    </source>
</evidence>
<evidence type="ECO:0000256" key="3">
    <source>
        <dbReference type="SAM" id="MobiDB-lite"/>
    </source>
</evidence>
<dbReference type="RefSeq" id="WP_380583013.1">
    <property type="nucleotide sequence ID" value="NZ_JBHSQJ010000047.1"/>
</dbReference>
<dbReference type="InterPro" id="IPR000792">
    <property type="entry name" value="Tscrpt_reg_LuxR_C"/>
</dbReference>